<proteinExistence type="predicted"/>
<comment type="caution">
    <text evidence="2">The sequence shown here is derived from an EMBL/GenBank/DDBJ whole genome shotgun (WGS) entry which is preliminary data.</text>
</comment>
<organism evidence="2 3">
    <name type="scientific">Euplotes crassus</name>
    <dbReference type="NCBI Taxonomy" id="5936"/>
    <lineage>
        <taxon>Eukaryota</taxon>
        <taxon>Sar</taxon>
        <taxon>Alveolata</taxon>
        <taxon>Ciliophora</taxon>
        <taxon>Intramacronucleata</taxon>
        <taxon>Spirotrichea</taxon>
        <taxon>Hypotrichia</taxon>
        <taxon>Euplotida</taxon>
        <taxon>Euplotidae</taxon>
        <taxon>Moneuplotes</taxon>
    </lineage>
</organism>
<feature type="transmembrane region" description="Helical" evidence="1">
    <location>
        <begin position="25"/>
        <end position="46"/>
    </location>
</feature>
<evidence type="ECO:0000256" key="1">
    <source>
        <dbReference type="SAM" id="Phobius"/>
    </source>
</evidence>
<keyword evidence="3" id="KW-1185">Reference proteome</keyword>
<protein>
    <submittedName>
        <fullName evidence="2">Uncharacterized protein</fullName>
    </submittedName>
</protein>
<gene>
    <name evidence="2" type="ORF">ECRASSUSDP1_LOCUS20609</name>
</gene>
<reference evidence="2" key="1">
    <citation type="submission" date="2023-07" db="EMBL/GenBank/DDBJ databases">
        <authorList>
            <consortium name="AG Swart"/>
            <person name="Singh M."/>
            <person name="Singh A."/>
            <person name="Seah K."/>
            <person name="Emmerich C."/>
        </authorList>
    </citation>
    <scope>NUCLEOTIDE SEQUENCE</scope>
    <source>
        <strain evidence="2">DP1</strain>
    </source>
</reference>
<keyword evidence="1" id="KW-1133">Transmembrane helix</keyword>
<dbReference type="AlphaFoldDB" id="A0AAD1XU98"/>
<evidence type="ECO:0000313" key="2">
    <source>
        <dbReference type="EMBL" id="CAI2379200.1"/>
    </source>
</evidence>
<keyword evidence="1" id="KW-0812">Transmembrane</keyword>
<accession>A0AAD1XU98</accession>
<evidence type="ECO:0000313" key="3">
    <source>
        <dbReference type="Proteomes" id="UP001295684"/>
    </source>
</evidence>
<dbReference type="EMBL" id="CAMPGE010021021">
    <property type="protein sequence ID" value="CAI2379200.1"/>
    <property type="molecule type" value="Genomic_DNA"/>
</dbReference>
<sequence>MYSRLNKTDEMSGFGDGPTKKQTRIFFVIFLIGIIVGLLESILAFIQNTHILGFLLGGLLFILSSFGMVRLLKFRNIFGTTLAKCITVIILCVVVALSLLVSIFVLIKLLNFMTSPNMRNLTKMDAIDIESTSFEKLNLSEDEFSTFDFGEEDLNKVAQAALECLTPHTQSRIQLYEKTAISATIHATDTDAFLGLVTDTGFSINLIATKKWGGVCQKRITGKEIGAYENCIAPIVVCILGKIQ</sequence>
<keyword evidence="1" id="KW-0472">Membrane</keyword>
<name>A0AAD1XU98_EUPCR</name>
<dbReference type="Proteomes" id="UP001295684">
    <property type="component" value="Unassembled WGS sequence"/>
</dbReference>
<feature type="transmembrane region" description="Helical" evidence="1">
    <location>
        <begin position="52"/>
        <end position="73"/>
    </location>
</feature>
<feature type="transmembrane region" description="Helical" evidence="1">
    <location>
        <begin position="85"/>
        <end position="110"/>
    </location>
</feature>